<dbReference type="PANTHER" id="PTHR34535">
    <property type="entry name" value="HYDROGENASE MATURATION FACTOR HYPA"/>
    <property type="match status" value="1"/>
</dbReference>
<dbReference type="STRING" id="201973.SAMN04488025_12146"/>
<comment type="similarity">
    <text evidence="4">Belongs to the HypA/HybF family.</text>
</comment>
<dbReference type="RefSeq" id="WP_092039243.1">
    <property type="nucleotide sequence ID" value="NZ_FOOK01000021.1"/>
</dbReference>
<dbReference type="GO" id="GO:0008270">
    <property type="term" value="F:zinc ion binding"/>
    <property type="evidence" value="ECO:0007669"/>
    <property type="project" value="UniProtKB-UniRule"/>
</dbReference>
<dbReference type="Proteomes" id="UP000198661">
    <property type="component" value="Unassembled WGS sequence"/>
</dbReference>
<dbReference type="OrthoDB" id="9800361at2"/>
<sequence length="116" mass="13144">MHELALMGDILSLVRRDARKRNFSTIERIEVVVGELSNVLPGALDMAFEIYKRRGEEMLDPEAELVIVREEARARCTVCGREYAPERLIALCPHCNMPSGMIVSGETFCVRSYEGR</sequence>
<dbReference type="HAMAP" id="MF_00213">
    <property type="entry name" value="HypA_HybF"/>
    <property type="match status" value="1"/>
</dbReference>
<organism evidence="5 6">
    <name type="scientific">Planifilum fulgidum</name>
    <dbReference type="NCBI Taxonomy" id="201973"/>
    <lineage>
        <taxon>Bacteria</taxon>
        <taxon>Bacillati</taxon>
        <taxon>Bacillota</taxon>
        <taxon>Bacilli</taxon>
        <taxon>Bacillales</taxon>
        <taxon>Thermoactinomycetaceae</taxon>
        <taxon>Planifilum</taxon>
    </lineage>
</organism>
<dbReference type="GO" id="GO:0016151">
    <property type="term" value="F:nickel cation binding"/>
    <property type="evidence" value="ECO:0007669"/>
    <property type="project" value="UniProtKB-UniRule"/>
</dbReference>
<proteinExistence type="inferred from homology"/>
<dbReference type="EMBL" id="FOOK01000021">
    <property type="protein sequence ID" value="SFG22395.1"/>
    <property type="molecule type" value="Genomic_DNA"/>
</dbReference>
<feature type="binding site" evidence="4">
    <location>
        <position position="92"/>
    </location>
    <ligand>
        <name>Zn(2+)</name>
        <dbReference type="ChEBI" id="CHEBI:29105"/>
    </ligand>
</feature>
<accession>A0A1I2Q1M2</accession>
<gene>
    <name evidence="4" type="primary">hypA</name>
    <name evidence="5" type="ORF">SAMN04488025_12146</name>
</gene>
<feature type="binding site" evidence="4">
    <location>
        <position position="95"/>
    </location>
    <ligand>
        <name>Zn(2+)</name>
        <dbReference type="ChEBI" id="CHEBI:29105"/>
    </ligand>
</feature>
<dbReference type="SUPFAM" id="SSF57802">
    <property type="entry name" value="Rubredoxin-like"/>
    <property type="match status" value="1"/>
</dbReference>
<evidence type="ECO:0000256" key="3">
    <source>
        <dbReference type="ARBA" id="ARBA00022833"/>
    </source>
</evidence>
<keyword evidence="3 4" id="KW-0862">Zinc</keyword>
<name>A0A1I2Q1M2_9BACL</name>
<dbReference type="AlphaFoldDB" id="A0A1I2Q1M2"/>
<dbReference type="GO" id="GO:0051604">
    <property type="term" value="P:protein maturation"/>
    <property type="evidence" value="ECO:0007669"/>
    <property type="project" value="InterPro"/>
</dbReference>
<feature type="binding site" evidence="4">
    <location>
        <position position="79"/>
    </location>
    <ligand>
        <name>Zn(2+)</name>
        <dbReference type="ChEBI" id="CHEBI:29105"/>
    </ligand>
</feature>
<reference evidence="5 6" key="1">
    <citation type="submission" date="2016-10" db="EMBL/GenBank/DDBJ databases">
        <authorList>
            <person name="de Groot N.N."/>
        </authorList>
    </citation>
    <scope>NUCLEOTIDE SEQUENCE [LARGE SCALE GENOMIC DNA]</scope>
    <source>
        <strain evidence="5 6">DSM 44945</strain>
    </source>
</reference>
<keyword evidence="6" id="KW-1185">Reference proteome</keyword>
<keyword evidence="1 4" id="KW-0533">Nickel</keyword>
<evidence type="ECO:0000313" key="6">
    <source>
        <dbReference type="Proteomes" id="UP000198661"/>
    </source>
</evidence>
<protein>
    <recommendedName>
        <fullName evidence="4">Hydrogenase maturation factor HypA</fullName>
    </recommendedName>
</protein>
<dbReference type="PIRSF" id="PIRSF004761">
    <property type="entry name" value="Hydrgn_mat_HypA"/>
    <property type="match status" value="1"/>
</dbReference>
<evidence type="ECO:0000256" key="4">
    <source>
        <dbReference type="HAMAP-Rule" id="MF_00213"/>
    </source>
</evidence>
<evidence type="ECO:0000256" key="2">
    <source>
        <dbReference type="ARBA" id="ARBA00022723"/>
    </source>
</evidence>
<feature type="binding site" evidence="4">
    <location>
        <position position="2"/>
    </location>
    <ligand>
        <name>Ni(2+)</name>
        <dbReference type="ChEBI" id="CHEBI:49786"/>
    </ligand>
</feature>
<evidence type="ECO:0000256" key="1">
    <source>
        <dbReference type="ARBA" id="ARBA00022596"/>
    </source>
</evidence>
<feature type="binding site" evidence="4">
    <location>
        <position position="76"/>
    </location>
    <ligand>
        <name>Zn(2+)</name>
        <dbReference type="ChEBI" id="CHEBI:29105"/>
    </ligand>
</feature>
<comment type="function">
    <text evidence="4">Involved in the maturation of [NiFe] hydrogenases. Required for nickel insertion into the metal center of the hydrogenase.</text>
</comment>
<keyword evidence="2 4" id="KW-0479">Metal-binding</keyword>
<evidence type="ECO:0000313" key="5">
    <source>
        <dbReference type="EMBL" id="SFG22395.1"/>
    </source>
</evidence>
<dbReference type="InterPro" id="IPR000688">
    <property type="entry name" value="HypA/HybF"/>
</dbReference>
<dbReference type="PANTHER" id="PTHR34535:SF3">
    <property type="entry name" value="HYDROGENASE MATURATION FACTOR HYPA"/>
    <property type="match status" value="1"/>
</dbReference>
<dbReference type="Gene3D" id="3.30.2320.80">
    <property type="match status" value="1"/>
</dbReference>
<dbReference type="Pfam" id="PF01155">
    <property type="entry name" value="HypA"/>
    <property type="match status" value="1"/>
</dbReference>